<gene>
    <name evidence="4" type="ORF">ACFSSE_11515</name>
</gene>
<evidence type="ECO:0000313" key="5">
    <source>
        <dbReference type="Proteomes" id="UP001597546"/>
    </source>
</evidence>
<proteinExistence type="predicted"/>
<dbReference type="SUPFAM" id="SSF56796">
    <property type="entry name" value="Dehydroquinate synthase-like"/>
    <property type="match status" value="1"/>
</dbReference>
<dbReference type="InterPro" id="IPR001670">
    <property type="entry name" value="ADH_Fe/GldA"/>
</dbReference>
<name>A0ABW5TTB1_9SPHI</name>
<sequence length="168" mass="19077">MESSFRKNHTKILAGKDVLEQLCDECLLLGNKALIVFSENRIKQIGLYARVISLLNIRGIAHITYECLNTENLIEEQQKAVKLAKDNVAELIIAIGNDELTCFAKIIAHGFYTNVEQINENEVLESITALPIINIKSDSDENFENKNIDLHNFYAEIKPATLFTDFEY</sequence>
<evidence type="ECO:0000256" key="2">
    <source>
        <dbReference type="SAM" id="Coils"/>
    </source>
</evidence>
<evidence type="ECO:0000313" key="4">
    <source>
        <dbReference type="EMBL" id="MFD2732331.1"/>
    </source>
</evidence>
<dbReference type="EMBL" id="JBHULV010000040">
    <property type="protein sequence ID" value="MFD2732331.1"/>
    <property type="molecule type" value="Genomic_DNA"/>
</dbReference>
<keyword evidence="5" id="KW-1185">Reference proteome</keyword>
<dbReference type="Pfam" id="PF00465">
    <property type="entry name" value="Fe-ADH"/>
    <property type="match status" value="1"/>
</dbReference>
<evidence type="ECO:0000259" key="3">
    <source>
        <dbReference type="Pfam" id="PF00465"/>
    </source>
</evidence>
<comment type="caution">
    <text evidence="4">The sequence shown here is derived from an EMBL/GenBank/DDBJ whole genome shotgun (WGS) entry which is preliminary data.</text>
</comment>
<dbReference type="Gene3D" id="3.40.50.1970">
    <property type="match status" value="1"/>
</dbReference>
<dbReference type="EC" id="1.1.1.1" evidence="4"/>
<feature type="domain" description="Alcohol dehydrogenase iron-type/glycerol dehydrogenase GldA" evidence="3">
    <location>
        <begin position="10"/>
        <end position="135"/>
    </location>
</feature>
<accession>A0ABW5TTB1</accession>
<protein>
    <submittedName>
        <fullName evidence="4">Iron-containing alcohol dehydrogenase</fullName>
        <ecNumber evidence="4">1.1.1.1</ecNumber>
    </submittedName>
</protein>
<dbReference type="Proteomes" id="UP001597546">
    <property type="component" value="Unassembled WGS sequence"/>
</dbReference>
<evidence type="ECO:0000256" key="1">
    <source>
        <dbReference type="ARBA" id="ARBA00023002"/>
    </source>
</evidence>
<feature type="coiled-coil region" evidence="2">
    <location>
        <begin position="67"/>
        <end position="94"/>
    </location>
</feature>
<dbReference type="RefSeq" id="WP_379044761.1">
    <property type="nucleotide sequence ID" value="NZ_JBHSKW010000047.1"/>
</dbReference>
<organism evidence="4 5">
    <name type="scientific">Pedobacter alpinus</name>
    <dbReference type="NCBI Taxonomy" id="1590643"/>
    <lineage>
        <taxon>Bacteria</taxon>
        <taxon>Pseudomonadati</taxon>
        <taxon>Bacteroidota</taxon>
        <taxon>Sphingobacteriia</taxon>
        <taxon>Sphingobacteriales</taxon>
        <taxon>Sphingobacteriaceae</taxon>
        <taxon>Pedobacter</taxon>
    </lineage>
</organism>
<reference evidence="5" key="1">
    <citation type="journal article" date="2019" name="Int. J. Syst. Evol. Microbiol.">
        <title>The Global Catalogue of Microorganisms (GCM) 10K type strain sequencing project: providing services to taxonomists for standard genome sequencing and annotation.</title>
        <authorList>
            <consortium name="The Broad Institute Genomics Platform"/>
            <consortium name="The Broad Institute Genome Sequencing Center for Infectious Disease"/>
            <person name="Wu L."/>
            <person name="Ma J."/>
        </authorList>
    </citation>
    <scope>NUCLEOTIDE SEQUENCE [LARGE SCALE GENOMIC DNA]</scope>
    <source>
        <strain evidence="5">KCTC 42456</strain>
    </source>
</reference>
<keyword evidence="1 4" id="KW-0560">Oxidoreductase</keyword>
<dbReference type="GO" id="GO:0004022">
    <property type="term" value="F:alcohol dehydrogenase (NAD+) activity"/>
    <property type="evidence" value="ECO:0007669"/>
    <property type="project" value="UniProtKB-EC"/>
</dbReference>
<keyword evidence="2" id="KW-0175">Coiled coil</keyword>